<proteinExistence type="predicted"/>
<dbReference type="AlphaFoldDB" id="A0A0G0GJP6"/>
<name>A0A0G0GJP6_9BACT</name>
<dbReference type="Gene3D" id="3.30.2310.20">
    <property type="entry name" value="RelE-like"/>
    <property type="match status" value="1"/>
</dbReference>
<reference evidence="1 2" key="1">
    <citation type="journal article" date="2015" name="Nature">
        <title>rRNA introns, odd ribosomes, and small enigmatic genomes across a large radiation of phyla.</title>
        <authorList>
            <person name="Brown C.T."/>
            <person name="Hug L.A."/>
            <person name="Thomas B.C."/>
            <person name="Sharon I."/>
            <person name="Castelle C.J."/>
            <person name="Singh A."/>
            <person name="Wilkins M.J."/>
            <person name="Williams K.H."/>
            <person name="Banfield J.F."/>
        </authorList>
    </citation>
    <scope>NUCLEOTIDE SEQUENCE [LARGE SCALE GENOMIC DNA]</scope>
</reference>
<dbReference type="InterPro" id="IPR035093">
    <property type="entry name" value="RelE/ParE_toxin_dom_sf"/>
</dbReference>
<organism evidence="1 2">
    <name type="scientific">Candidatus Nomurabacteria bacterium GW2011_GWA1_37_20</name>
    <dbReference type="NCBI Taxonomy" id="1618729"/>
    <lineage>
        <taxon>Bacteria</taxon>
        <taxon>Candidatus Nomuraibacteriota</taxon>
    </lineage>
</organism>
<gene>
    <name evidence="1" type="ORF">US45_C0048G0002</name>
</gene>
<dbReference type="Proteomes" id="UP000034701">
    <property type="component" value="Unassembled WGS sequence"/>
</dbReference>
<comment type="caution">
    <text evidence="1">The sequence shown here is derived from an EMBL/GenBank/DDBJ whole genome shotgun (WGS) entry which is preliminary data.</text>
</comment>
<dbReference type="EMBL" id="LBTA01000048">
    <property type="protein sequence ID" value="KKQ30172.1"/>
    <property type="molecule type" value="Genomic_DNA"/>
</dbReference>
<evidence type="ECO:0000313" key="2">
    <source>
        <dbReference type="Proteomes" id="UP000034701"/>
    </source>
</evidence>
<dbReference type="SUPFAM" id="SSF143011">
    <property type="entry name" value="RelE-like"/>
    <property type="match status" value="1"/>
</dbReference>
<evidence type="ECO:0000313" key="1">
    <source>
        <dbReference type="EMBL" id="KKQ30172.1"/>
    </source>
</evidence>
<protein>
    <submittedName>
        <fullName evidence="1">Plasmid stabilization system</fullName>
    </submittedName>
</protein>
<sequence length="93" mass="11151">MTPRRIRVVEYATLFEKNFERLPKHVQKLAEKKDKLFRLNAFHPSLETHKLGGKLKNDWAFSINKDYRVHFYFADDHTAVYLNVGTHEIYKKT</sequence>
<accession>A0A0G0GJP6</accession>